<comment type="similarity">
    <text evidence="2 6">Belongs to the plant self-incompatibility (S1) protein family.</text>
</comment>
<dbReference type="OrthoDB" id="1727555at2759"/>
<keyword evidence="5 6" id="KW-0732">Signal</keyword>
<feature type="signal peptide" evidence="6">
    <location>
        <begin position="1"/>
        <end position="33"/>
    </location>
</feature>
<feature type="chain" id="PRO_5011909551" description="S-protein homolog" evidence="6">
    <location>
        <begin position="34"/>
        <end position="158"/>
    </location>
</feature>
<evidence type="ECO:0000256" key="2">
    <source>
        <dbReference type="ARBA" id="ARBA00005581"/>
    </source>
</evidence>
<evidence type="ECO:0000256" key="4">
    <source>
        <dbReference type="ARBA" id="ARBA00022525"/>
    </source>
</evidence>
<accession>A0A200R740</accession>
<evidence type="ECO:0000256" key="3">
    <source>
        <dbReference type="ARBA" id="ARBA00022471"/>
    </source>
</evidence>
<dbReference type="OMA" id="IDEDINW"/>
<dbReference type="Pfam" id="PF05938">
    <property type="entry name" value="Self-incomp_S1"/>
    <property type="match status" value="1"/>
</dbReference>
<dbReference type="AlphaFoldDB" id="A0A200R740"/>
<evidence type="ECO:0000256" key="5">
    <source>
        <dbReference type="ARBA" id="ARBA00022729"/>
    </source>
</evidence>
<dbReference type="InterPro" id="IPR010264">
    <property type="entry name" value="Self-incomp_S1"/>
</dbReference>
<comment type="subcellular location">
    <subcellularLocation>
        <location evidence="1 6">Secreted</location>
    </subcellularLocation>
</comment>
<dbReference type="EMBL" id="MVGT01002650">
    <property type="protein sequence ID" value="OVA07077.1"/>
    <property type="molecule type" value="Genomic_DNA"/>
</dbReference>
<dbReference type="GO" id="GO:0060320">
    <property type="term" value="P:rejection of self pollen"/>
    <property type="evidence" value="ECO:0007669"/>
    <property type="project" value="UniProtKB-KW"/>
</dbReference>
<dbReference type="Proteomes" id="UP000195402">
    <property type="component" value="Unassembled WGS sequence"/>
</dbReference>
<sequence length="158" mass="18893">MSSGRRRLEPPLSTSLFMFVLALSSNWCPSAYSTFSVNDWGERITVWVTNDLGPNTPLTFHCKSKDDDLGERTLAYKQSWNWSFTINFWWTTLFWCNMWWHDSNGQLVYASHDAYKAKRDYREHCRMDCFWSIRKDGWYYGDDAQSEKLMFTWDTTNQ</sequence>
<proteinExistence type="inferred from homology"/>
<evidence type="ECO:0000313" key="8">
    <source>
        <dbReference type="EMBL" id="OVA18542.1"/>
    </source>
</evidence>
<evidence type="ECO:0000256" key="1">
    <source>
        <dbReference type="ARBA" id="ARBA00004613"/>
    </source>
</evidence>
<name>A0A200R740_MACCD</name>
<evidence type="ECO:0000256" key="6">
    <source>
        <dbReference type="RuleBase" id="RU367044"/>
    </source>
</evidence>
<keyword evidence="9" id="KW-1185">Reference proteome</keyword>
<gene>
    <name evidence="8" type="ORF">BVC80_1831g73</name>
    <name evidence="7" type="ORF">BVC80_5143g5</name>
</gene>
<comment type="caution">
    <text evidence="8">The sequence shown here is derived from an EMBL/GenBank/DDBJ whole genome shotgun (WGS) entry which is preliminary data.</text>
</comment>
<evidence type="ECO:0000313" key="7">
    <source>
        <dbReference type="EMBL" id="OVA07077.1"/>
    </source>
</evidence>
<dbReference type="EMBL" id="MVGT01000435">
    <property type="protein sequence ID" value="OVA18542.1"/>
    <property type="molecule type" value="Genomic_DNA"/>
</dbReference>
<keyword evidence="4 6" id="KW-0964">Secreted</keyword>
<organism evidence="8 9">
    <name type="scientific">Macleaya cordata</name>
    <name type="common">Five-seeded plume-poppy</name>
    <name type="synonym">Bocconia cordata</name>
    <dbReference type="NCBI Taxonomy" id="56857"/>
    <lineage>
        <taxon>Eukaryota</taxon>
        <taxon>Viridiplantae</taxon>
        <taxon>Streptophyta</taxon>
        <taxon>Embryophyta</taxon>
        <taxon>Tracheophyta</taxon>
        <taxon>Spermatophyta</taxon>
        <taxon>Magnoliopsida</taxon>
        <taxon>Ranunculales</taxon>
        <taxon>Papaveraceae</taxon>
        <taxon>Papaveroideae</taxon>
        <taxon>Macleaya</taxon>
    </lineage>
</organism>
<dbReference type="PANTHER" id="PTHR31232">
    <property type="match status" value="1"/>
</dbReference>
<keyword evidence="3 6" id="KW-0713">Self-incompatibility</keyword>
<reference evidence="8 9" key="1">
    <citation type="journal article" date="2017" name="Mol. Plant">
        <title>The Genome of Medicinal Plant Macleaya cordata Provides New Insights into Benzylisoquinoline Alkaloids Metabolism.</title>
        <authorList>
            <person name="Liu X."/>
            <person name="Liu Y."/>
            <person name="Huang P."/>
            <person name="Ma Y."/>
            <person name="Qing Z."/>
            <person name="Tang Q."/>
            <person name="Cao H."/>
            <person name="Cheng P."/>
            <person name="Zheng Y."/>
            <person name="Yuan Z."/>
            <person name="Zhou Y."/>
            <person name="Liu J."/>
            <person name="Tang Z."/>
            <person name="Zhuo Y."/>
            <person name="Zhang Y."/>
            <person name="Yu L."/>
            <person name="Huang J."/>
            <person name="Yang P."/>
            <person name="Peng Q."/>
            <person name="Zhang J."/>
            <person name="Jiang W."/>
            <person name="Zhang Z."/>
            <person name="Lin K."/>
            <person name="Ro D.K."/>
            <person name="Chen X."/>
            <person name="Xiong X."/>
            <person name="Shang Y."/>
            <person name="Huang S."/>
            <person name="Zeng J."/>
        </authorList>
    </citation>
    <scope>NUCLEOTIDE SEQUENCE [LARGE SCALE GENOMIC DNA]</scope>
    <source>
        <strain evidence="8">BLH2017</strain>
        <strain evidence="9">cv. BLH2017</strain>
        <tissue evidence="8">Root</tissue>
    </source>
</reference>
<evidence type="ECO:0000313" key="9">
    <source>
        <dbReference type="Proteomes" id="UP000195402"/>
    </source>
</evidence>
<protein>
    <recommendedName>
        <fullName evidence="6">S-protein homolog</fullName>
    </recommendedName>
</protein>
<dbReference type="PANTHER" id="PTHR31232:SF155">
    <property type="entry name" value="PLANT SELF-INCOMPATIBILITY PROTEIN S1 FAMILY"/>
    <property type="match status" value="1"/>
</dbReference>
<dbReference type="GO" id="GO:0005576">
    <property type="term" value="C:extracellular region"/>
    <property type="evidence" value="ECO:0007669"/>
    <property type="project" value="UniProtKB-SubCell"/>
</dbReference>